<dbReference type="RefSeq" id="WP_039358345.1">
    <property type="nucleotide sequence ID" value="NZ_JSAN01000069.1"/>
</dbReference>
<evidence type="ECO:0000256" key="2">
    <source>
        <dbReference type="ARBA" id="ARBA00022777"/>
    </source>
</evidence>
<dbReference type="EC" id="2.7.7.-" evidence="4"/>
<dbReference type="Pfam" id="PF00294">
    <property type="entry name" value="PfkB"/>
    <property type="match status" value="1"/>
</dbReference>
<keyword evidence="2" id="KW-0418">Kinase</keyword>
<dbReference type="InterPro" id="IPR011611">
    <property type="entry name" value="PfkB_dom"/>
</dbReference>
<sequence length="453" mass="49931">MVALANTLRDLKPVKVAVIGDFLLDTYTIGKAKRISPEAPVAVIHVHHEEHKPGGAGNVVLNLISLGAQVTAIGRTGKDWGGDVLCNILSQEGVDTSAIFNQQRYRTPVKNRVIAENQQIVRIDFEEIVSLDTQLEQEIILAIPTFMHDVQAIAISDYGKGFLTDQLLKAIIDYANKNAILVVTDPKGHDFSKYTQTTLIKPNLSEAYAAAGLPPSTPLDLVAQKILHITQARLLMITRSEAGISLFESSGTRQDFPVHAKEVKDVTGAGDTVLAMLTYALANKTTYSVAAQLCNVAAGIAIEQVGCARVTLSDVAYRLFQHDMKHKVFDHEQVFVLREVLKKNPFNLLIIQCIESISLSLFQSIQELTVGEQPLLIYVIDSEPSRLGIDMLASLKEVSFILIQQDNLKFLCSDVKPAKSYAYDGHHLQCVDPESYLLNVWLHDDLKLPVTLN</sequence>
<proteinExistence type="predicted"/>
<dbReference type="SUPFAM" id="SSF53613">
    <property type="entry name" value="Ribokinase-like"/>
    <property type="match status" value="1"/>
</dbReference>
<dbReference type="PANTHER" id="PTHR46969:SF1">
    <property type="entry name" value="BIFUNCTIONAL PROTEIN HLDE"/>
    <property type="match status" value="1"/>
</dbReference>
<dbReference type="GO" id="GO:0016773">
    <property type="term" value="F:phosphotransferase activity, alcohol group as acceptor"/>
    <property type="evidence" value="ECO:0007669"/>
    <property type="project" value="InterPro"/>
</dbReference>
<dbReference type="EMBL" id="JSAN01000069">
    <property type="protein sequence ID" value="KIC71853.1"/>
    <property type="molecule type" value="Genomic_DNA"/>
</dbReference>
<dbReference type="GO" id="GO:0005829">
    <property type="term" value="C:cytosol"/>
    <property type="evidence" value="ECO:0007669"/>
    <property type="project" value="TreeGrafter"/>
</dbReference>
<dbReference type="Proteomes" id="UP000031465">
    <property type="component" value="Unassembled WGS sequence"/>
</dbReference>
<feature type="domain" description="Carbohydrate kinase PfkB" evidence="3">
    <location>
        <begin position="15"/>
        <end position="309"/>
    </location>
</feature>
<dbReference type="GO" id="GO:0033785">
    <property type="term" value="F:heptose 7-phosphate kinase activity"/>
    <property type="evidence" value="ECO:0007669"/>
    <property type="project" value="TreeGrafter"/>
</dbReference>
<accession>A0A0C1HAK7</accession>
<dbReference type="CDD" id="cd01172">
    <property type="entry name" value="RfaE_like"/>
    <property type="match status" value="1"/>
</dbReference>
<evidence type="ECO:0000313" key="5">
    <source>
        <dbReference type="Proteomes" id="UP000031465"/>
    </source>
</evidence>
<dbReference type="GO" id="GO:0033786">
    <property type="term" value="F:heptose-1-phosphate adenylyltransferase activity"/>
    <property type="evidence" value="ECO:0007669"/>
    <property type="project" value="TreeGrafter"/>
</dbReference>
<dbReference type="InterPro" id="IPR029056">
    <property type="entry name" value="Ribokinase-like"/>
</dbReference>
<dbReference type="PATRIC" id="fig|362787.3.peg.1106"/>
<dbReference type="Gene3D" id="3.40.1190.20">
    <property type="match status" value="1"/>
</dbReference>
<organism evidence="4 5">
    <name type="scientific">Candidatus Protochlamydia amoebophila</name>
    <dbReference type="NCBI Taxonomy" id="362787"/>
    <lineage>
        <taxon>Bacteria</taxon>
        <taxon>Pseudomonadati</taxon>
        <taxon>Chlamydiota</taxon>
        <taxon>Chlamydiia</taxon>
        <taxon>Parachlamydiales</taxon>
        <taxon>Parachlamydiaceae</taxon>
        <taxon>Candidatus Protochlamydia</taxon>
    </lineage>
</organism>
<keyword evidence="4" id="KW-0548">Nucleotidyltransferase</keyword>
<evidence type="ECO:0000256" key="1">
    <source>
        <dbReference type="ARBA" id="ARBA00022679"/>
    </source>
</evidence>
<evidence type="ECO:0000313" key="4">
    <source>
        <dbReference type="EMBL" id="KIC71853.1"/>
    </source>
</evidence>
<dbReference type="PANTHER" id="PTHR46969">
    <property type="entry name" value="BIFUNCTIONAL PROTEIN HLDE"/>
    <property type="match status" value="1"/>
</dbReference>
<gene>
    <name evidence="4" type="primary">hldE</name>
    <name evidence="4" type="ORF">DB44_CW00260</name>
</gene>
<keyword evidence="1 4" id="KW-0808">Transferase</keyword>
<dbReference type="AlphaFoldDB" id="A0A0C1HAK7"/>
<evidence type="ECO:0000259" key="3">
    <source>
        <dbReference type="Pfam" id="PF00294"/>
    </source>
</evidence>
<protein>
    <submittedName>
        <fullName evidence="4">Bifunctional protein HldE</fullName>
        <ecNumber evidence="4">2.7.1.-</ecNumber>
        <ecNumber evidence="4">2.7.7.-</ecNumber>
    </submittedName>
</protein>
<name>A0A0C1HAK7_9BACT</name>
<dbReference type="EC" id="2.7.1.-" evidence="4"/>
<dbReference type="InterPro" id="IPR011913">
    <property type="entry name" value="RfaE_dom_I"/>
</dbReference>
<reference evidence="4 5" key="1">
    <citation type="journal article" date="2014" name="Mol. Biol. Evol.">
        <title>Massive expansion of Ubiquitination-related gene families within the Chlamydiae.</title>
        <authorList>
            <person name="Domman D."/>
            <person name="Collingro A."/>
            <person name="Lagkouvardos I."/>
            <person name="Gehre L."/>
            <person name="Weinmaier T."/>
            <person name="Rattei T."/>
            <person name="Subtil A."/>
            <person name="Horn M."/>
        </authorList>
    </citation>
    <scope>NUCLEOTIDE SEQUENCE [LARGE SCALE GENOMIC DNA]</scope>
    <source>
        <strain evidence="4 5">EI2</strain>
    </source>
</reference>
<comment type="caution">
    <text evidence="4">The sequence shown here is derived from an EMBL/GenBank/DDBJ whole genome shotgun (WGS) entry which is preliminary data.</text>
</comment>